<feature type="compositionally biased region" description="Low complexity" evidence="1">
    <location>
        <begin position="336"/>
        <end position="345"/>
    </location>
</feature>
<sequence>MRLAGLSGGACAVAVAAQGGWGYVFDEKFSLAKLGRSRNDLVDRGPRILGQQRIDAVVAEKATTQVVSEVTETRRIIETTVNESHPRITEAPIFRRKVGWDLIHDGIQVQKRDATSCPVDYQLCPQSLGGGCCPNDRACGTSSCYAKSAAPASACGQAGYIACGVDQGGGCCPSDYSCAMSGCMPLTSVSYTQTCEANSYLCPASLNYGCCKIGMACGLNNCYSTAVETYTLVETFTTTSSGQVEIITSTTVGETTPPTPSAAATTPNNVVPKVTFTPTAIAKTAPSSPSTSGLTTPQLDGIIAGAVIILVILLIVAFIIIRRLNKVNKAVKARSRTSSSSPHSWNSRRRLRETPDMETMSIDPLIMTPSEFSRSVYQPSQPSAIHSTAYEVEDCPRPPFDSPHLPRSPPHGYHPGGYVPIASSDSLGSGYKNQSFSPTPGNPQNPNDSFDIPPHRDLRDQNLWFGHSAPRSPFEIGRRPSQHERQWSGSSSQSQDSSGMSELDAGGYGRDGVRRLSLQRALHVFGMGRALSMRRKPEIPRTSDPPRQPIPLAGWNKDLGHIAEVAESRPELDHGSTDMESRGPNSVER</sequence>
<keyword evidence="2" id="KW-0812">Transmembrane</keyword>
<dbReference type="AlphaFoldDB" id="A0A2T3AXA3"/>
<feature type="compositionally biased region" description="Pro residues" evidence="1">
    <location>
        <begin position="397"/>
        <end position="409"/>
    </location>
</feature>
<feature type="region of interest" description="Disordered" evidence="1">
    <location>
        <begin position="393"/>
        <end position="508"/>
    </location>
</feature>
<dbReference type="InParanoid" id="A0A2T3AXA3"/>
<gene>
    <name evidence="3" type="ORF">M430DRAFT_29846</name>
</gene>
<keyword evidence="4" id="KW-1185">Reference proteome</keyword>
<evidence type="ECO:0000313" key="3">
    <source>
        <dbReference type="EMBL" id="PSS13306.1"/>
    </source>
</evidence>
<name>A0A2T3AXA3_AMORE</name>
<protein>
    <submittedName>
        <fullName evidence="3">Uncharacterized protein</fullName>
    </submittedName>
</protein>
<dbReference type="STRING" id="857342.A0A2T3AXA3"/>
<dbReference type="EMBL" id="KZ679014">
    <property type="protein sequence ID" value="PSS13306.1"/>
    <property type="molecule type" value="Genomic_DNA"/>
</dbReference>
<dbReference type="GeneID" id="36573990"/>
<feature type="compositionally biased region" description="Polar residues" evidence="1">
    <location>
        <begin position="423"/>
        <end position="448"/>
    </location>
</feature>
<dbReference type="RefSeq" id="XP_024719297.1">
    <property type="nucleotide sequence ID" value="XM_024865909.1"/>
</dbReference>
<dbReference type="Proteomes" id="UP000241818">
    <property type="component" value="Unassembled WGS sequence"/>
</dbReference>
<accession>A0A2T3AXA3</accession>
<feature type="transmembrane region" description="Helical" evidence="2">
    <location>
        <begin position="301"/>
        <end position="321"/>
    </location>
</feature>
<dbReference type="OrthoDB" id="5292518at2759"/>
<evidence type="ECO:0000313" key="4">
    <source>
        <dbReference type="Proteomes" id="UP000241818"/>
    </source>
</evidence>
<feature type="region of interest" description="Disordered" evidence="1">
    <location>
        <begin position="535"/>
        <end position="589"/>
    </location>
</feature>
<reference evidence="3 4" key="1">
    <citation type="journal article" date="2018" name="New Phytol.">
        <title>Comparative genomics and transcriptomics depict ericoid mycorrhizal fungi as versatile saprotrophs and plant mutualists.</title>
        <authorList>
            <person name="Martino E."/>
            <person name="Morin E."/>
            <person name="Grelet G.A."/>
            <person name="Kuo A."/>
            <person name="Kohler A."/>
            <person name="Daghino S."/>
            <person name="Barry K.W."/>
            <person name="Cichocki N."/>
            <person name="Clum A."/>
            <person name="Dockter R.B."/>
            <person name="Hainaut M."/>
            <person name="Kuo R.C."/>
            <person name="LaButti K."/>
            <person name="Lindahl B.D."/>
            <person name="Lindquist E.A."/>
            <person name="Lipzen A."/>
            <person name="Khouja H.R."/>
            <person name="Magnuson J."/>
            <person name="Murat C."/>
            <person name="Ohm R.A."/>
            <person name="Singer S.W."/>
            <person name="Spatafora J.W."/>
            <person name="Wang M."/>
            <person name="Veneault-Fourrey C."/>
            <person name="Henrissat B."/>
            <person name="Grigoriev I.V."/>
            <person name="Martin F.M."/>
            <person name="Perotto S."/>
        </authorList>
    </citation>
    <scope>NUCLEOTIDE SEQUENCE [LARGE SCALE GENOMIC DNA]</scope>
    <source>
        <strain evidence="3 4">ATCC 22711</strain>
    </source>
</reference>
<proteinExistence type="predicted"/>
<organism evidence="3 4">
    <name type="scientific">Amorphotheca resinae ATCC 22711</name>
    <dbReference type="NCBI Taxonomy" id="857342"/>
    <lineage>
        <taxon>Eukaryota</taxon>
        <taxon>Fungi</taxon>
        <taxon>Dikarya</taxon>
        <taxon>Ascomycota</taxon>
        <taxon>Pezizomycotina</taxon>
        <taxon>Leotiomycetes</taxon>
        <taxon>Helotiales</taxon>
        <taxon>Amorphothecaceae</taxon>
        <taxon>Amorphotheca</taxon>
    </lineage>
</organism>
<feature type="compositionally biased region" description="Basic and acidic residues" evidence="1">
    <location>
        <begin position="476"/>
        <end position="486"/>
    </location>
</feature>
<feature type="compositionally biased region" description="Basic and acidic residues" evidence="1">
    <location>
        <begin position="558"/>
        <end position="589"/>
    </location>
</feature>
<evidence type="ECO:0000256" key="2">
    <source>
        <dbReference type="SAM" id="Phobius"/>
    </source>
</evidence>
<feature type="compositionally biased region" description="Low complexity" evidence="1">
    <location>
        <begin position="488"/>
        <end position="501"/>
    </location>
</feature>
<evidence type="ECO:0000256" key="1">
    <source>
        <dbReference type="SAM" id="MobiDB-lite"/>
    </source>
</evidence>
<keyword evidence="2" id="KW-1133">Transmembrane helix</keyword>
<feature type="region of interest" description="Disordered" evidence="1">
    <location>
        <begin position="331"/>
        <end position="362"/>
    </location>
</feature>
<keyword evidence="2" id="KW-0472">Membrane</keyword>